<keyword evidence="1" id="KW-0597">Phosphoprotein</keyword>
<dbReference type="SUPFAM" id="SSF52540">
    <property type="entry name" value="P-loop containing nucleoside triphosphate hydrolases"/>
    <property type="match status" value="1"/>
</dbReference>
<sequence length="448" mass="47931">MPMKTHAREGVALDKATCFLFCSGNSTVAQQLGQAIGDLGLLMQESPSVDTLVQRLAELNPQVVFLDFTLNPSDPGRLLASADLARILARVAPAIPRVAVGYVIQPDGAIAALRAGVSDFVDPSVSPEEVRGVVQRLIAARRSEPGRTGQRSVLLVGARPGVGTSTLAVHAAGLMQERLAQAALGRHRDPSGKPAKPGDVMAAQLPLSDRVGVLDLGYPIGDCLLYLNVSSDFDFAEGVRNLNRLDGTLLNSALAHTASGISAIALPRDLSQMRAVSPSDSLMLFERLRQHCGMLLTDAGGCPDPEFVAKLARACGEVWLVTDQSVSALVALADSMRELERHHVDKSTLKLVVNRYDERYGMTAAQIAERFGVKLAGTLPDRTLPLMACLNQGHLLHEQAERDVYVRAVQQLVEHLMATDSTASPGARSSSGWLATWLPGVHKRMAPE</sequence>
<dbReference type="PROSITE" id="PS50110">
    <property type="entry name" value="RESPONSE_REGULATORY"/>
    <property type="match status" value="1"/>
</dbReference>
<organism evidence="3 4">
    <name type="scientific">Bordetella ansorpii</name>
    <dbReference type="NCBI Taxonomy" id="288768"/>
    <lineage>
        <taxon>Bacteria</taxon>
        <taxon>Pseudomonadati</taxon>
        <taxon>Pseudomonadota</taxon>
        <taxon>Betaproteobacteria</taxon>
        <taxon>Burkholderiales</taxon>
        <taxon>Alcaligenaceae</taxon>
        <taxon>Bordetella</taxon>
    </lineage>
</organism>
<dbReference type="SUPFAM" id="SSF52172">
    <property type="entry name" value="CheY-like"/>
    <property type="match status" value="1"/>
</dbReference>
<feature type="domain" description="Response regulatory" evidence="2">
    <location>
        <begin position="18"/>
        <end position="138"/>
    </location>
</feature>
<proteinExistence type="predicted"/>
<dbReference type="InterPro" id="IPR011006">
    <property type="entry name" value="CheY-like_superfamily"/>
</dbReference>
<dbReference type="GO" id="GO:0000160">
    <property type="term" value="P:phosphorelay signal transduction system"/>
    <property type="evidence" value="ECO:0007669"/>
    <property type="project" value="InterPro"/>
</dbReference>
<dbReference type="AlphaFoldDB" id="A0A157RKJ9"/>
<evidence type="ECO:0000256" key="1">
    <source>
        <dbReference type="PROSITE-ProRule" id="PRU00169"/>
    </source>
</evidence>
<feature type="modified residue" description="4-aspartylphosphate" evidence="1">
    <location>
        <position position="67"/>
    </location>
</feature>
<protein>
    <submittedName>
        <fullName evidence="3">Flp pilus assembly ATPase</fullName>
    </submittedName>
</protein>
<dbReference type="EMBL" id="FKBS01000029">
    <property type="protein sequence ID" value="SAI58492.1"/>
    <property type="molecule type" value="Genomic_DNA"/>
</dbReference>
<gene>
    <name evidence="3" type="primary">cpaE</name>
    <name evidence="3" type="ORF">SAMEA1982600_05106</name>
</gene>
<evidence type="ECO:0000313" key="4">
    <source>
        <dbReference type="Proteomes" id="UP000077037"/>
    </source>
</evidence>
<dbReference type="InterPro" id="IPR001789">
    <property type="entry name" value="Sig_transdc_resp-reg_receiver"/>
</dbReference>
<evidence type="ECO:0000313" key="3">
    <source>
        <dbReference type="EMBL" id="SAI58492.1"/>
    </source>
</evidence>
<dbReference type="Gene3D" id="3.40.50.300">
    <property type="entry name" value="P-loop containing nucleotide triphosphate hydrolases"/>
    <property type="match status" value="1"/>
</dbReference>
<dbReference type="Gene3D" id="3.40.50.2300">
    <property type="match status" value="1"/>
</dbReference>
<evidence type="ECO:0000259" key="2">
    <source>
        <dbReference type="PROSITE" id="PS50110"/>
    </source>
</evidence>
<name>A0A157RKJ9_9BORD</name>
<dbReference type="Proteomes" id="UP000077037">
    <property type="component" value="Unassembled WGS sequence"/>
</dbReference>
<accession>A0A157RKJ9</accession>
<reference evidence="3 4" key="1">
    <citation type="submission" date="2016-03" db="EMBL/GenBank/DDBJ databases">
        <authorList>
            <consortium name="Pathogen Informatics"/>
        </authorList>
    </citation>
    <scope>NUCLEOTIDE SEQUENCE [LARGE SCALE GENOMIC DNA]</scope>
    <source>
        <strain evidence="3 4">NCTC13364</strain>
    </source>
</reference>
<dbReference type="InterPro" id="IPR027417">
    <property type="entry name" value="P-loop_NTPase"/>
</dbReference>